<dbReference type="InterPro" id="IPR019734">
    <property type="entry name" value="TPR_rpt"/>
</dbReference>
<gene>
    <name evidence="5" type="ORF">WJX75_007354</name>
</gene>
<evidence type="ECO:0000313" key="6">
    <source>
        <dbReference type="Proteomes" id="UP001491310"/>
    </source>
</evidence>
<dbReference type="SUPFAM" id="SSF53335">
    <property type="entry name" value="S-adenosyl-L-methionine-dependent methyltransferases"/>
    <property type="match status" value="2"/>
</dbReference>
<keyword evidence="1 3" id="KW-0949">S-adenosyl-L-methionine</keyword>
<dbReference type="EMBL" id="JALJOT010000002">
    <property type="protein sequence ID" value="KAK9917705.1"/>
    <property type="molecule type" value="Genomic_DNA"/>
</dbReference>
<keyword evidence="2" id="KW-0802">TPR repeat</keyword>
<evidence type="ECO:0000259" key="4">
    <source>
        <dbReference type="Pfam" id="PF25575"/>
    </source>
</evidence>
<dbReference type="CDD" id="cd02440">
    <property type="entry name" value="AdoMet_MTases"/>
    <property type="match status" value="2"/>
</dbReference>
<keyword evidence="6" id="KW-1185">Reference proteome</keyword>
<reference evidence="5 6" key="1">
    <citation type="journal article" date="2024" name="Nat. Commun.">
        <title>Phylogenomics reveals the evolutionary origins of lichenization in chlorophyte algae.</title>
        <authorList>
            <person name="Puginier C."/>
            <person name="Libourel C."/>
            <person name="Otte J."/>
            <person name="Skaloud P."/>
            <person name="Haon M."/>
            <person name="Grisel S."/>
            <person name="Petersen M."/>
            <person name="Berrin J.G."/>
            <person name="Delaux P.M."/>
            <person name="Dal Grande F."/>
            <person name="Keller J."/>
        </authorList>
    </citation>
    <scope>NUCLEOTIDE SEQUENCE [LARGE SCALE GENOMIC DNA]</scope>
    <source>
        <strain evidence="5 6">SAG 216-7</strain>
    </source>
</reference>
<protein>
    <recommendedName>
        <fullName evidence="4">Serine/threonine-protein kinase BSK1-like TPR repeats domain-containing protein</fullName>
    </recommendedName>
</protein>
<organism evidence="5 6">
    <name type="scientific">Coccomyxa subellipsoidea</name>
    <dbReference type="NCBI Taxonomy" id="248742"/>
    <lineage>
        <taxon>Eukaryota</taxon>
        <taxon>Viridiplantae</taxon>
        <taxon>Chlorophyta</taxon>
        <taxon>core chlorophytes</taxon>
        <taxon>Trebouxiophyceae</taxon>
        <taxon>Trebouxiophyceae incertae sedis</taxon>
        <taxon>Coccomyxaceae</taxon>
        <taxon>Coccomyxa</taxon>
    </lineage>
</organism>
<name>A0ABR2Z147_9CHLO</name>
<dbReference type="PROSITE" id="PS51678">
    <property type="entry name" value="SAM_MT_PRMT"/>
    <property type="match status" value="1"/>
</dbReference>
<feature type="repeat" description="TPR" evidence="2">
    <location>
        <begin position="107"/>
        <end position="140"/>
    </location>
</feature>
<comment type="caution">
    <text evidence="5">The sequence shown here is derived from an EMBL/GenBank/DDBJ whole genome shotgun (WGS) entry which is preliminary data.</text>
</comment>
<dbReference type="PROSITE" id="PS50005">
    <property type="entry name" value="TPR"/>
    <property type="match status" value="1"/>
</dbReference>
<dbReference type="InterPro" id="IPR025799">
    <property type="entry name" value="Arg_MeTrfase"/>
</dbReference>
<evidence type="ECO:0000256" key="3">
    <source>
        <dbReference type="PROSITE-ProRule" id="PRU01015"/>
    </source>
</evidence>
<dbReference type="InterPro" id="IPR058209">
    <property type="entry name" value="TPR_BSK1_C"/>
</dbReference>
<dbReference type="Gene3D" id="3.40.50.150">
    <property type="entry name" value="Vaccinia Virus protein VP39"/>
    <property type="match status" value="2"/>
</dbReference>
<dbReference type="PANTHER" id="PTHR11006">
    <property type="entry name" value="PROTEIN ARGININE N-METHYLTRANSFERASE"/>
    <property type="match status" value="1"/>
</dbReference>
<evidence type="ECO:0000313" key="5">
    <source>
        <dbReference type="EMBL" id="KAK9917705.1"/>
    </source>
</evidence>
<proteinExistence type="predicted"/>
<evidence type="ECO:0000256" key="1">
    <source>
        <dbReference type="ARBA" id="ARBA00022691"/>
    </source>
</evidence>
<feature type="domain" description="Serine/threonine-protein kinase BSK1-like TPR repeats" evidence="4">
    <location>
        <begin position="41"/>
        <end position="111"/>
    </location>
</feature>
<dbReference type="PANTHER" id="PTHR11006:SF4">
    <property type="entry name" value="PROTEIN ARGININE N-METHYLTRANSFERASE 7"/>
    <property type="match status" value="1"/>
</dbReference>
<dbReference type="Gene3D" id="2.70.160.11">
    <property type="entry name" value="Hnrnp arginine n-methyltransferase1"/>
    <property type="match status" value="2"/>
</dbReference>
<accession>A0ABR2Z147</accession>
<dbReference type="SMART" id="SM00028">
    <property type="entry name" value="TPR"/>
    <property type="match status" value="2"/>
</dbReference>
<dbReference type="SUPFAM" id="SSF48452">
    <property type="entry name" value="TPR-like"/>
    <property type="match status" value="1"/>
</dbReference>
<dbReference type="InterPro" id="IPR029063">
    <property type="entry name" value="SAM-dependent_MTases_sf"/>
</dbReference>
<keyword evidence="3" id="KW-0489">Methyltransferase</keyword>
<evidence type="ECO:0000256" key="2">
    <source>
        <dbReference type="PROSITE-ProRule" id="PRU00339"/>
    </source>
</evidence>
<dbReference type="InterPro" id="IPR011990">
    <property type="entry name" value="TPR-like_helical_dom_sf"/>
</dbReference>
<sequence length="929" mass="102891">MTVDISDPTVASEDQLQEIEKFHGVSLRDTPTELLQFVVDQSKSAGNLAFRDHRYQEAVKLYSQAIAGAPKDASLFANRSAAYLMIGAKQEAHNDAAKTTKLKPDWPKGFFRLGMASLSMYEYGRAAAAFARGLRLDPSNKDLAARKATAEAHSKYEDACLQAQLGTHRRNLVLKLRAARRHELQDGMERQFKQSMTAPDWEMEDYDWRVLPCSSLRQWHSSSRRRFDHFTKILTLERPTFFPGSKLKRLNKARFMADPRARMLMGYVSALADLANPKAALPLLADERRLAAYEAAIVAALEEQPGAHILVLGAGSGVLALMAARAGAGRVTAVERSRMLYRMARQALDANLDAPGAANIRIVDCQLRGVGVQGESLPAEEQNALGSDVLGMGLLGALDYASAHLLKRGARVAPMFLRVRAMLVEMRITDVSGFDLSGLNRYRWNPSHEKIDLSRVPHTRLSNAFTAIDLDLQRRVDSLSGGGLEDGAILEILWESDRTLKVPATCSGRWNAVVFWFKGAKVLVRVRQDAGQLHFSAKRGAKRPRHAWVPRWHFDMVLDGQRNEAYQRAIRRAIDIKRGLGAKEVSVLDIGAGSGILSLMAARAGADRVTGAEIGQHMCDVAAEAVVLNGYAGKCIMINKDVRRMDAAAKPDGTPPDMEQKANVCIFEVFDSGLMGEGVLHLLAWAHARLLTPDCTLVPMAATVYCQPIQMRTQRVLGFDMAQANRWRWRPEYEGLDLGHIRSQWKALGPVTEVFAFDFYEAEANMQAAETTVRLTAHTHGTCNAIAFWFNLHLDEETELHTSPYTDKGPTWQQAVQCVEEVHLVPGQRFNLVAKHDTYGLSFALQTDKPAAESGMGRGSENAPPLWDPWWKATFEEVGKVNEKLSRAAVQNPLEYRATALAAVQIGSRPHDLGLDAEQAAAFCTRFMS</sequence>
<dbReference type="Proteomes" id="UP001491310">
    <property type="component" value="Unassembled WGS sequence"/>
</dbReference>
<dbReference type="Pfam" id="PF06325">
    <property type="entry name" value="PrmA"/>
    <property type="match status" value="1"/>
</dbReference>
<dbReference type="Gene3D" id="1.25.40.10">
    <property type="entry name" value="Tetratricopeptide repeat domain"/>
    <property type="match status" value="1"/>
</dbReference>
<dbReference type="Pfam" id="PF25575">
    <property type="entry name" value="TPR_BSK1_C"/>
    <property type="match status" value="1"/>
</dbReference>
<keyword evidence="3" id="KW-0808">Transferase</keyword>